<dbReference type="EMBL" id="KZ679270">
    <property type="protein sequence ID" value="PTB36547.1"/>
    <property type="molecule type" value="Genomic_DNA"/>
</dbReference>
<sequence length="113" mass="12850">MLTKAHYSMANRSTPYRVQSQPLMFRNGRRPRELLTRPFCFPWDSLMEPDPCYSPTSPSVPRLGKTRFTPVPVSLKLCCGASAPCSSAGFRSGCPWNVRNMDEWRFEPAALSY</sequence>
<reference evidence="1 2" key="1">
    <citation type="submission" date="2016-07" db="EMBL/GenBank/DDBJ databases">
        <title>Multiple horizontal gene transfer events from other fungi enriched the ability of initially mycotrophic Trichoderma (Ascomycota) to feed on dead plant biomass.</title>
        <authorList>
            <consortium name="DOE Joint Genome Institute"/>
            <person name="Aerts A."/>
            <person name="Atanasova L."/>
            <person name="Chenthamara K."/>
            <person name="Zhang J."/>
            <person name="Grujic M."/>
            <person name="Henrissat B."/>
            <person name="Kuo A."/>
            <person name="Salamov A."/>
            <person name="Lipzen A."/>
            <person name="Labutti K."/>
            <person name="Barry K."/>
            <person name="Miao Y."/>
            <person name="Rahimi M.J."/>
            <person name="Shen Q."/>
            <person name="Grigoriev I.V."/>
            <person name="Kubicek C.P."/>
            <person name="Druzhinina I.S."/>
        </authorList>
    </citation>
    <scope>NUCLEOTIDE SEQUENCE [LARGE SCALE GENOMIC DNA]</scope>
    <source>
        <strain evidence="1 2">CBS 433.97</strain>
    </source>
</reference>
<accession>A0A2T3YVJ4</accession>
<protein>
    <submittedName>
        <fullName evidence="1">Uncharacterized protein</fullName>
    </submittedName>
</protein>
<dbReference type="AlphaFoldDB" id="A0A2T3YVJ4"/>
<name>A0A2T3YVJ4_TRIA4</name>
<organism evidence="1 2">
    <name type="scientific">Trichoderma asperellum (strain ATCC 204424 / CBS 433.97 / NBRC 101777)</name>
    <dbReference type="NCBI Taxonomy" id="1042311"/>
    <lineage>
        <taxon>Eukaryota</taxon>
        <taxon>Fungi</taxon>
        <taxon>Dikarya</taxon>
        <taxon>Ascomycota</taxon>
        <taxon>Pezizomycotina</taxon>
        <taxon>Sordariomycetes</taxon>
        <taxon>Hypocreomycetidae</taxon>
        <taxon>Hypocreales</taxon>
        <taxon>Hypocreaceae</taxon>
        <taxon>Trichoderma</taxon>
    </lineage>
</organism>
<proteinExistence type="predicted"/>
<dbReference type="Proteomes" id="UP000240493">
    <property type="component" value="Unassembled WGS sequence"/>
</dbReference>
<evidence type="ECO:0000313" key="1">
    <source>
        <dbReference type="EMBL" id="PTB36547.1"/>
    </source>
</evidence>
<keyword evidence="2" id="KW-1185">Reference proteome</keyword>
<gene>
    <name evidence="1" type="ORF">M441DRAFT_281079</name>
</gene>
<evidence type="ECO:0000313" key="2">
    <source>
        <dbReference type="Proteomes" id="UP000240493"/>
    </source>
</evidence>